<accession>A0A7S7AXP5</accession>
<sequence>MKHKNKVSIIGMLIFAIGIIALFSGCSSAYKIQGVWELTGSQKEGIPQDKTLYLCFTSTNRVYKAVKDSSGLRRTEPVAYTVDGNKLKIDGQKEATFVISGTTATFSDSDGTTAFYFKKVSSPTVKEIENAPLMQE</sequence>
<dbReference type="Proteomes" id="UP000593915">
    <property type="component" value="Chromosome"/>
</dbReference>
<proteinExistence type="predicted"/>
<dbReference type="EMBL" id="CP061839">
    <property type="protein sequence ID" value="QOW61396.1"/>
    <property type="molecule type" value="Genomic_DNA"/>
</dbReference>
<dbReference type="AlphaFoldDB" id="A0A7S7AXP5"/>
<protein>
    <recommendedName>
        <fullName evidence="3">Lipoprotein</fullName>
    </recommendedName>
</protein>
<gene>
    <name evidence="1" type="ORF">IFE08_03130</name>
</gene>
<organism evidence="1 2">
    <name type="scientific">Treponema pedis</name>
    <dbReference type="NCBI Taxonomy" id="409322"/>
    <lineage>
        <taxon>Bacteria</taxon>
        <taxon>Pseudomonadati</taxon>
        <taxon>Spirochaetota</taxon>
        <taxon>Spirochaetia</taxon>
        <taxon>Spirochaetales</taxon>
        <taxon>Treponemataceae</taxon>
        <taxon>Treponema</taxon>
    </lineage>
</organism>
<name>A0A7S7AXP5_9SPIR</name>
<evidence type="ECO:0000313" key="1">
    <source>
        <dbReference type="EMBL" id="QOW61396.1"/>
    </source>
</evidence>
<dbReference type="PROSITE" id="PS51257">
    <property type="entry name" value="PROKAR_LIPOPROTEIN"/>
    <property type="match status" value="1"/>
</dbReference>
<reference evidence="1 2" key="1">
    <citation type="submission" date="2020-09" db="EMBL/GenBank/DDBJ databases">
        <title>Characterization of Treponema spp. from bovine digital dermatitis in Korea.</title>
        <authorList>
            <person name="Espiritu H.M."/>
            <person name="Cho Y.I."/>
            <person name="Mamuad L."/>
        </authorList>
    </citation>
    <scope>NUCLEOTIDE SEQUENCE [LARGE SCALE GENOMIC DNA]</scope>
    <source>
        <strain evidence="1 2">KS1</strain>
    </source>
</reference>
<dbReference type="RefSeq" id="WP_194076892.1">
    <property type="nucleotide sequence ID" value="NZ_CP061839.1"/>
</dbReference>
<evidence type="ECO:0008006" key="3">
    <source>
        <dbReference type="Google" id="ProtNLM"/>
    </source>
</evidence>
<evidence type="ECO:0000313" key="2">
    <source>
        <dbReference type="Proteomes" id="UP000593915"/>
    </source>
</evidence>